<dbReference type="Proteomes" id="UP000284557">
    <property type="component" value="Unassembled WGS sequence"/>
</dbReference>
<protein>
    <recommendedName>
        <fullName evidence="3">Bacteriophage protein</fullName>
    </recommendedName>
</protein>
<reference evidence="1 2" key="1">
    <citation type="submission" date="2018-08" db="EMBL/GenBank/DDBJ databases">
        <title>Linezolid Resistance in Mycobacterium abscessus: MIC Distribution and Comprehensive Investigation of Resistance Mechanisms.</title>
        <authorList>
            <person name="Ye M."/>
            <person name="Xu L."/>
            <person name="Zou Y."/>
            <person name="Li B."/>
            <person name="Guo Q."/>
            <person name="Zhang Y."/>
            <person name="Zhan M."/>
            <person name="Xu B."/>
            <person name="Yu F."/>
            <person name="Zhang Z."/>
            <person name="Chu H."/>
        </authorList>
    </citation>
    <scope>NUCLEOTIDE SEQUENCE [LARGE SCALE GENOMIC DNA]</scope>
    <source>
        <strain evidence="1 2">G143</strain>
    </source>
</reference>
<comment type="caution">
    <text evidence="1">The sequence shown here is derived from an EMBL/GenBank/DDBJ whole genome shotgun (WGS) entry which is preliminary data.</text>
</comment>
<dbReference type="RefSeq" id="WP_119596409.1">
    <property type="nucleotide sequence ID" value="NZ_QXBN01000012.1"/>
</dbReference>
<accession>A0ABD7HMQ6</accession>
<dbReference type="EMBL" id="QXBN01000012">
    <property type="protein sequence ID" value="RIT36753.1"/>
    <property type="molecule type" value="Genomic_DNA"/>
</dbReference>
<name>A0ABD7HMQ6_9MYCO</name>
<gene>
    <name evidence="1" type="ORF">D2E76_15960</name>
</gene>
<evidence type="ECO:0000313" key="2">
    <source>
        <dbReference type="Proteomes" id="UP000284557"/>
    </source>
</evidence>
<sequence>MPIYFHGGVPGKKPGDLIKSATDLGFQHYSDWYEKPPVIDDPEWTSPYDPDLVSVTTHLGSARGYAARYVNPMHRREPGDVYEVQVTGALTPDPDFNDPQVYVRTDKPVVITRVVERSVVLSRREQNRECWPYRYYADWMPVHAEDGTVQVSPQMRAEGVRDEYAALLPKWMDTDEFGSGGTILAPNPPRRPASAEYVLQVFEHLGIDTGPHVIERRDHPLTGRPMLRCQHCGRQFGATTGININEWFSAVDHQAGPELRLIKDYNCDGTMRPFVEVLGGRAPHRWEWSIHDKSPSP</sequence>
<dbReference type="AlphaFoldDB" id="A0ABD7HMQ6"/>
<proteinExistence type="predicted"/>
<organism evidence="1 2">
    <name type="scientific">Mycobacteroides abscessus</name>
    <dbReference type="NCBI Taxonomy" id="36809"/>
    <lineage>
        <taxon>Bacteria</taxon>
        <taxon>Bacillati</taxon>
        <taxon>Actinomycetota</taxon>
        <taxon>Actinomycetes</taxon>
        <taxon>Mycobacteriales</taxon>
        <taxon>Mycobacteriaceae</taxon>
        <taxon>Mycobacteroides</taxon>
    </lineage>
</organism>
<evidence type="ECO:0008006" key="3">
    <source>
        <dbReference type="Google" id="ProtNLM"/>
    </source>
</evidence>
<evidence type="ECO:0000313" key="1">
    <source>
        <dbReference type="EMBL" id="RIT36753.1"/>
    </source>
</evidence>